<accession>T1DEJ4</accession>
<feature type="chain" id="PRO_5004586699" evidence="5">
    <location>
        <begin position="24"/>
        <end position="82"/>
    </location>
</feature>
<evidence type="ECO:0000256" key="3">
    <source>
        <dbReference type="ARBA" id="ARBA00022656"/>
    </source>
</evidence>
<keyword evidence="2" id="KW-0964">Secreted</keyword>
<keyword evidence="5" id="KW-0732">Signal</keyword>
<organism evidence="7">
    <name type="scientific">Cercophonius squama</name>
    <dbReference type="NCBI Taxonomy" id="1330404"/>
    <lineage>
        <taxon>Eukaryota</taxon>
        <taxon>Metazoa</taxon>
        <taxon>Ecdysozoa</taxon>
        <taxon>Arthropoda</taxon>
        <taxon>Chelicerata</taxon>
        <taxon>Arachnida</taxon>
        <taxon>Scorpiones</taxon>
        <taxon>Iurida</taxon>
        <taxon>Scorpionoidea</taxon>
        <taxon>Bothriuridae</taxon>
        <taxon>Cercophonius</taxon>
    </lineage>
</organism>
<reference evidence="7" key="1">
    <citation type="journal article" date="2013" name="Toxins">
        <title>Evolution stings: the origin and diversification of scorpion toxin peptide scaffolds.</title>
        <authorList>
            <person name="Sunagar K."/>
            <person name="Undheim E.A."/>
            <person name="Chan A.H."/>
            <person name="Koludarov I."/>
            <person name="Munoz-Gomez S.A."/>
            <person name="Antunes A."/>
            <person name="Fry B.G."/>
        </authorList>
    </citation>
    <scope>NUCLEOTIDE SEQUENCE</scope>
    <source>
        <tissue evidence="7">Telson venom gland</tissue>
    </source>
</reference>
<keyword evidence="3" id="KW-0800">Toxin</keyword>
<proteinExistence type="evidence at transcript level"/>
<dbReference type="InterPro" id="IPR002061">
    <property type="entry name" value="Scorpion_toxinL/defensin"/>
</dbReference>
<dbReference type="GO" id="GO:0005576">
    <property type="term" value="C:extracellular region"/>
    <property type="evidence" value="ECO:0007669"/>
    <property type="project" value="UniProtKB-SubCell"/>
</dbReference>
<dbReference type="PRINTS" id="PR00285">
    <property type="entry name" value="SCORPNTOXIN"/>
</dbReference>
<evidence type="ECO:0000256" key="1">
    <source>
        <dbReference type="ARBA" id="ARBA00004613"/>
    </source>
</evidence>
<feature type="signal peptide" evidence="5">
    <location>
        <begin position="1"/>
        <end position="23"/>
    </location>
</feature>
<dbReference type="AlphaFoldDB" id="T1DEJ4"/>
<evidence type="ECO:0000259" key="6">
    <source>
        <dbReference type="PROSITE" id="PS51863"/>
    </source>
</evidence>
<evidence type="ECO:0000313" key="7">
    <source>
        <dbReference type="EMBL" id="JAA98054.1"/>
    </source>
</evidence>
<dbReference type="Gene3D" id="3.30.30.10">
    <property type="entry name" value="Knottin, scorpion toxin-like"/>
    <property type="match status" value="1"/>
</dbReference>
<evidence type="ECO:0000256" key="2">
    <source>
        <dbReference type="ARBA" id="ARBA00022525"/>
    </source>
</evidence>
<dbReference type="InterPro" id="IPR018218">
    <property type="entry name" value="Scorpion_toxinL"/>
</dbReference>
<comment type="subcellular location">
    <subcellularLocation>
        <location evidence="1">Secreted</location>
    </subcellularLocation>
</comment>
<dbReference type="GO" id="GO:0006952">
    <property type="term" value="P:defense response"/>
    <property type="evidence" value="ECO:0007669"/>
    <property type="project" value="InterPro"/>
</dbReference>
<dbReference type="GO" id="GO:0090729">
    <property type="term" value="F:toxin activity"/>
    <property type="evidence" value="ECO:0007669"/>
    <property type="project" value="UniProtKB-KW"/>
</dbReference>
<dbReference type="GO" id="GO:0019871">
    <property type="term" value="F:sodium channel inhibitor activity"/>
    <property type="evidence" value="ECO:0007669"/>
    <property type="project" value="InterPro"/>
</dbReference>
<sequence>MIYYSVFVLCLAAIVSEIGNVQGKKDGYPLTREGLKISCMIVAGNSFCDTTCKSMKSSYGYCYAFGCYCEGLPDDIKVWDGK</sequence>
<feature type="domain" description="LCN-type CS-alpha/beta" evidence="6">
    <location>
        <begin position="25"/>
        <end position="82"/>
    </location>
</feature>
<dbReference type="Pfam" id="PF00537">
    <property type="entry name" value="Toxin_3"/>
    <property type="match status" value="1"/>
</dbReference>
<name>T1DEJ4_9SCOR</name>
<dbReference type="EMBL" id="GALH01000003">
    <property type="protein sequence ID" value="JAA98054.1"/>
    <property type="molecule type" value="mRNA"/>
</dbReference>
<dbReference type="InterPro" id="IPR044062">
    <property type="entry name" value="LCN-type_CS_alpha_beta_dom"/>
</dbReference>
<dbReference type="InterPro" id="IPR003614">
    <property type="entry name" value="Knottins"/>
</dbReference>
<dbReference type="SUPFAM" id="SSF57095">
    <property type="entry name" value="Scorpion toxin-like"/>
    <property type="match status" value="1"/>
</dbReference>
<keyword evidence="4" id="KW-1015">Disulfide bond</keyword>
<dbReference type="PROSITE" id="PS51863">
    <property type="entry name" value="LCN_CSAB"/>
    <property type="match status" value="1"/>
</dbReference>
<evidence type="ECO:0000256" key="4">
    <source>
        <dbReference type="ARBA" id="ARBA00023157"/>
    </source>
</evidence>
<dbReference type="InterPro" id="IPR036574">
    <property type="entry name" value="Scorpion_toxin-like_sf"/>
</dbReference>
<dbReference type="CDD" id="cd23106">
    <property type="entry name" value="neurotoxins_LC_scorpion"/>
    <property type="match status" value="1"/>
</dbReference>
<protein>
    <submittedName>
        <fullName evidence="7">CSab-Cer-2</fullName>
    </submittedName>
</protein>
<dbReference type="SMART" id="SM00505">
    <property type="entry name" value="Knot1"/>
    <property type="match status" value="1"/>
</dbReference>
<evidence type="ECO:0000256" key="5">
    <source>
        <dbReference type="SAM" id="SignalP"/>
    </source>
</evidence>